<dbReference type="AlphaFoldDB" id="B9GA57"/>
<organism evidence="2">
    <name type="scientific">Oryza sativa subsp. japonica</name>
    <name type="common">Rice</name>
    <dbReference type="NCBI Taxonomy" id="39947"/>
    <lineage>
        <taxon>Eukaryota</taxon>
        <taxon>Viridiplantae</taxon>
        <taxon>Streptophyta</taxon>
        <taxon>Embryophyta</taxon>
        <taxon>Tracheophyta</taxon>
        <taxon>Spermatophyta</taxon>
        <taxon>Magnoliopsida</taxon>
        <taxon>Liliopsida</taxon>
        <taxon>Poales</taxon>
        <taxon>Poaceae</taxon>
        <taxon>BOP clade</taxon>
        <taxon>Oryzoideae</taxon>
        <taxon>Oryzeae</taxon>
        <taxon>Oryzinae</taxon>
        <taxon>Oryza</taxon>
        <taxon>Oryza sativa</taxon>
    </lineage>
</organism>
<gene>
    <name evidence="2" type="ORF">OsJ_33517</name>
</gene>
<name>B9GA57_ORYSJ</name>
<evidence type="ECO:0000313" key="2">
    <source>
        <dbReference type="EMBL" id="EEE51913.1"/>
    </source>
</evidence>
<reference evidence="2" key="2">
    <citation type="submission" date="2008-12" db="EMBL/GenBank/DDBJ databases">
        <title>Improved gene annotation of the rice (Oryza sativa) genomes.</title>
        <authorList>
            <person name="Wang J."/>
            <person name="Li R."/>
            <person name="Fan W."/>
            <person name="Huang Q."/>
            <person name="Zhang J."/>
            <person name="Zhou Y."/>
            <person name="Hu Y."/>
            <person name="Zi S."/>
            <person name="Li J."/>
            <person name="Ni P."/>
            <person name="Zheng H."/>
            <person name="Zhang Y."/>
            <person name="Zhao M."/>
            <person name="Hao Q."/>
            <person name="McDermott J."/>
            <person name="Samudrala R."/>
            <person name="Kristiansen K."/>
            <person name="Wong G.K.-S."/>
        </authorList>
    </citation>
    <scope>NUCLEOTIDE SEQUENCE</scope>
</reference>
<feature type="region of interest" description="Disordered" evidence="1">
    <location>
        <begin position="1"/>
        <end position="38"/>
    </location>
</feature>
<dbReference type="EMBL" id="CM000148">
    <property type="protein sequence ID" value="EEE51913.1"/>
    <property type="molecule type" value="Genomic_DNA"/>
</dbReference>
<dbReference type="Proteomes" id="UP000007752">
    <property type="component" value="Chromosome 11"/>
</dbReference>
<feature type="compositionally biased region" description="Low complexity" evidence="1">
    <location>
        <begin position="1"/>
        <end position="14"/>
    </location>
</feature>
<protein>
    <submittedName>
        <fullName evidence="2">Uncharacterized protein</fullName>
    </submittedName>
</protein>
<reference evidence="2" key="1">
    <citation type="journal article" date="2005" name="PLoS Biol.">
        <title>The genomes of Oryza sativa: a history of duplications.</title>
        <authorList>
            <person name="Yu J."/>
            <person name="Wang J."/>
            <person name="Lin W."/>
            <person name="Li S."/>
            <person name="Li H."/>
            <person name="Zhou J."/>
            <person name="Ni P."/>
            <person name="Dong W."/>
            <person name="Hu S."/>
            <person name="Zeng C."/>
            <person name="Zhang J."/>
            <person name="Zhang Y."/>
            <person name="Li R."/>
            <person name="Xu Z."/>
            <person name="Li S."/>
            <person name="Li X."/>
            <person name="Zheng H."/>
            <person name="Cong L."/>
            <person name="Lin L."/>
            <person name="Yin J."/>
            <person name="Geng J."/>
            <person name="Li G."/>
            <person name="Shi J."/>
            <person name="Liu J."/>
            <person name="Lv H."/>
            <person name="Li J."/>
            <person name="Wang J."/>
            <person name="Deng Y."/>
            <person name="Ran L."/>
            <person name="Shi X."/>
            <person name="Wang X."/>
            <person name="Wu Q."/>
            <person name="Li C."/>
            <person name="Ren X."/>
            <person name="Wang J."/>
            <person name="Wang X."/>
            <person name="Li D."/>
            <person name="Liu D."/>
            <person name="Zhang X."/>
            <person name="Ji Z."/>
            <person name="Zhao W."/>
            <person name="Sun Y."/>
            <person name="Zhang Z."/>
            <person name="Bao J."/>
            <person name="Han Y."/>
            <person name="Dong L."/>
            <person name="Ji J."/>
            <person name="Chen P."/>
            <person name="Wu S."/>
            <person name="Liu J."/>
            <person name="Xiao Y."/>
            <person name="Bu D."/>
            <person name="Tan J."/>
            <person name="Yang L."/>
            <person name="Ye C."/>
            <person name="Zhang J."/>
            <person name="Xu J."/>
            <person name="Zhou Y."/>
            <person name="Yu Y."/>
            <person name="Zhang B."/>
            <person name="Zhuang S."/>
            <person name="Wei H."/>
            <person name="Liu B."/>
            <person name="Lei M."/>
            <person name="Yu H."/>
            <person name="Li Y."/>
            <person name="Xu H."/>
            <person name="Wei S."/>
            <person name="He X."/>
            <person name="Fang L."/>
            <person name="Zhang Z."/>
            <person name="Zhang Y."/>
            <person name="Huang X."/>
            <person name="Su Z."/>
            <person name="Tong W."/>
            <person name="Li J."/>
            <person name="Tong Z."/>
            <person name="Li S."/>
            <person name="Ye J."/>
            <person name="Wang L."/>
            <person name="Fang L."/>
            <person name="Lei T."/>
            <person name="Chen C."/>
            <person name="Chen H."/>
            <person name="Xu Z."/>
            <person name="Li H."/>
            <person name="Huang H."/>
            <person name="Zhang F."/>
            <person name="Xu H."/>
            <person name="Li N."/>
            <person name="Zhao C."/>
            <person name="Li S."/>
            <person name="Dong L."/>
            <person name="Huang Y."/>
            <person name="Li L."/>
            <person name="Xi Y."/>
            <person name="Qi Q."/>
            <person name="Li W."/>
            <person name="Zhang B."/>
            <person name="Hu W."/>
            <person name="Zhang Y."/>
            <person name="Tian X."/>
            <person name="Jiao Y."/>
            <person name="Liang X."/>
            <person name="Jin J."/>
            <person name="Gao L."/>
            <person name="Zheng W."/>
            <person name="Hao B."/>
            <person name="Liu S."/>
            <person name="Wang W."/>
            <person name="Yuan L."/>
            <person name="Cao M."/>
            <person name="McDermott J."/>
            <person name="Samudrala R."/>
            <person name="Wang J."/>
            <person name="Wong G.K."/>
            <person name="Yang H."/>
        </authorList>
    </citation>
    <scope>NUCLEOTIDE SEQUENCE [LARGE SCALE GENOMIC DNA]</scope>
</reference>
<proteinExistence type="predicted"/>
<sequence length="72" mass="7417">MAASVGGARGGVRPAPRRRALRQSSPPPPPPALPSRKRWSSAAAAALAVEFAPPSLGGFDTLTWRMGRALVG</sequence>
<evidence type="ECO:0000256" key="1">
    <source>
        <dbReference type="SAM" id="MobiDB-lite"/>
    </source>
</evidence>
<accession>B9GA57</accession>